<dbReference type="Proteomes" id="UP001296873">
    <property type="component" value="Unassembled WGS sequence"/>
</dbReference>
<name>A0ABS1DIH2_9PROT</name>
<comment type="caution">
    <text evidence="3">The sequence shown here is derived from an EMBL/GenBank/DDBJ whole genome shotgun (WGS) entry which is preliminary data.</text>
</comment>
<dbReference type="RefSeq" id="WP_200342332.1">
    <property type="nucleotide sequence ID" value="NZ_NRRL01000070.1"/>
</dbReference>
<feature type="region of interest" description="Disordered" evidence="2">
    <location>
        <begin position="112"/>
        <end position="131"/>
    </location>
</feature>
<evidence type="ECO:0000256" key="1">
    <source>
        <dbReference type="SAM" id="Coils"/>
    </source>
</evidence>
<feature type="coiled-coil region" evidence="1">
    <location>
        <begin position="31"/>
        <end position="58"/>
    </location>
</feature>
<protein>
    <submittedName>
        <fullName evidence="3">Uncharacterized protein</fullName>
    </submittedName>
</protein>
<evidence type="ECO:0000256" key="2">
    <source>
        <dbReference type="SAM" id="MobiDB-lite"/>
    </source>
</evidence>
<keyword evidence="4" id="KW-1185">Reference proteome</keyword>
<accession>A0ABS1DIH2</accession>
<gene>
    <name evidence="3" type="ORF">CKO28_18300</name>
</gene>
<organism evidence="3 4">
    <name type="scientific">Rhodovibrio sodomensis</name>
    <dbReference type="NCBI Taxonomy" id="1088"/>
    <lineage>
        <taxon>Bacteria</taxon>
        <taxon>Pseudomonadati</taxon>
        <taxon>Pseudomonadota</taxon>
        <taxon>Alphaproteobacteria</taxon>
        <taxon>Rhodospirillales</taxon>
        <taxon>Rhodovibrionaceae</taxon>
        <taxon>Rhodovibrio</taxon>
    </lineage>
</organism>
<proteinExistence type="predicted"/>
<sequence>MPVQDRIRKYRTQGRGADYVRVEVLVPPSDRERVRAYARQLRDRRRAAEDELEAMCRDAIARYGVRVLDNIDPDRLPTAQQRARVVGRALMDKGGLGGFKLGRKLVKQAEALDGVESAPDQGHADIGAEPL</sequence>
<reference evidence="3 4" key="1">
    <citation type="journal article" date="2020" name="Microorganisms">
        <title>Osmotic Adaptation and Compatible Solute Biosynthesis of Phototrophic Bacteria as Revealed from Genome Analyses.</title>
        <authorList>
            <person name="Imhoff J.F."/>
            <person name="Rahn T."/>
            <person name="Kunzel S."/>
            <person name="Keller A."/>
            <person name="Neulinger S.C."/>
        </authorList>
    </citation>
    <scope>NUCLEOTIDE SEQUENCE [LARGE SCALE GENOMIC DNA]</scope>
    <source>
        <strain evidence="3 4">DSM 9895</strain>
    </source>
</reference>
<evidence type="ECO:0000313" key="4">
    <source>
        <dbReference type="Proteomes" id="UP001296873"/>
    </source>
</evidence>
<evidence type="ECO:0000313" key="3">
    <source>
        <dbReference type="EMBL" id="MBK1669989.1"/>
    </source>
</evidence>
<keyword evidence="1" id="KW-0175">Coiled coil</keyword>
<dbReference type="EMBL" id="NRRL01000070">
    <property type="protein sequence ID" value="MBK1669989.1"/>
    <property type="molecule type" value="Genomic_DNA"/>
</dbReference>